<gene>
    <name evidence="8" type="primary">umpA</name>
    <name evidence="7" type="synonym">lgt</name>
    <name evidence="8" type="ORF">GCM10011450_17940</name>
</gene>
<keyword evidence="3 7" id="KW-0808">Transferase</keyword>
<dbReference type="EMBL" id="BMYS01000012">
    <property type="protein sequence ID" value="GGW88357.1"/>
    <property type="molecule type" value="Genomic_DNA"/>
</dbReference>
<feature type="transmembrane region" description="Helical" evidence="7">
    <location>
        <begin position="228"/>
        <end position="252"/>
    </location>
</feature>
<comment type="pathway">
    <text evidence="7">Protein modification; lipoprotein biosynthesis (diacylglyceryl transfer).</text>
</comment>
<dbReference type="PROSITE" id="PS01311">
    <property type="entry name" value="LGT"/>
    <property type="match status" value="1"/>
</dbReference>
<keyword evidence="9" id="KW-1185">Reference proteome</keyword>
<comment type="catalytic activity">
    <reaction evidence="7">
        <text>L-cysteinyl-[prolipoprotein] + a 1,2-diacyl-sn-glycero-3-phospho-(1'-sn-glycerol) = an S-1,2-diacyl-sn-glyceryl-L-cysteinyl-[prolipoprotein] + sn-glycerol 1-phosphate + H(+)</text>
        <dbReference type="Rhea" id="RHEA:56712"/>
        <dbReference type="Rhea" id="RHEA-COMP:14679"/>
        <dbReference type="Rhea" id="RHEA-COMP:14680"/>
        <dbReference type="ChEBI" id="CHEBI:15378"/>
        <dbReference type="ChEBI" id="CHEBI:29950"/>
        <dbReference type="ChEBI" id="CHEBI:57685"/>
        <dbReference type="ChEBI" id="CHEBI:64716"/>
        <dbReference type="ChEBI" id="CHEBI:140658"/>
        <dbReference type="EC" id="2.5.1.145"/>
    </reaction>
</comment>
<accession>A0A918JLN2</accession>
<dbReference type="AlphaFoldDB" id="A0A918JLN2"/>
<dbReference type="GO" id="GO:0042158">
    <property type="term" value="P:lipoprotein biosynthetic process"/>
    <property type="evidence" value="ECO:0007669"/>
    <property type="project" value="UniProtKB-UniRule"/>
</dbReference>
<sequence length="261" mass="29548">MIPFPEINPVAIEIGPLKVHWYGLMYLLAFALVWILGRYRIKKGMIDLTQQRFEDLIFYGVLGVILGGRLGYILFYQPAFYLSHPLEIFSIWDGGMSFHGGLLGVLLAMYLFGRKEGKTFFEVADFIAPLVPLGLACGRLGNFINGELWGRPADVPWAMIFPGAGNIPRHPSQIYQMLLEGILLFIILWFFSGKKRPVGQVSAVFLMGYGVFRFIAEYTREPDRYLGFLALGFSMGQWLSIPMILAGIWLYISSAKKQTDQ</sequence>
<dbReference type="PANTHER" id="PTHR30589">
    <property type="entry name" value="PROLIPOPROTEIN DIACYLGLYCERYL TRANSFERASE"/>
    <property type="match status" value="1"/>
</dbReference>
<feature type="binding site" evidence="7">
    <location>
        <position position="139"/>
    </location>
    <ligand>
        <name>a 1,2-diacyl-sn-glycero-3-phospho-(1'-sn-glycerol)</name>
        <dbReference type="ChEBI" id="CHEBI:64716"/>
    </ligand>
</feature>
<dbReference type="Proteomes" id="UP000608345">
    <property type="component" value="Unassembled WGS sequence"/>
</dbReference>
<protein>
    <recommendedName>
        <fullName evidence="7">Phosphatidylglycerol--prolipoprotein diacylglyceryl transferase</fullName>
        <ecNumber evidence="7">2.5.1.145</ecNumber>
    </recommendedName>
</protein>
<evidence type="ECO:0000256" key="2">
    <source>
        <dbReference type="ARBA" id="ARBA00022475"/>
    </source>
</evidence>
<proteinExistence type="inferred from homology"/>
<evidence type="ECO:0000256" key="1">
    <source>
        <dbReference type="ARBA" id="ARBA00007150"/>
    </source>
</evidence>
<dbReference type="RefSeq" id="WP_189385153.1">
    <property type="nucleotide sequence ID" value="NZ_BAABFY010000004.1"/>
</dbReference>
<feature type="transmembrane region" description="Helical" evidence="7">
    <location>
        <begin position="96"/>
        <end position="113"/>
    </location>
</feature>
<name>A0A918JLN2_9BURK</name>
<comment type="caution">
    <text evidence="8">The sequence shown here is derived from an EMBL/GenBank/DDBJ whole genome shotgun (WGS) entry which is preliminary data.</text>
</comment>
<dbReference type="HAMAP" id="MF_01147">
    <property type="entry name" value="Lgt"/>
    <property type="match status" value="1"/>
</dbReference>
<dbReference type="GO" id="GO:0005886">
    <property type="term" value="C:plasma membrane"/>
    <property type="evidence" value="ECO:0007669"/>
    <property type="project" value="UniProtKB-SubCell"/>
</dbReference>
<reference evidence="8" key="2">
    <citation type="submission" date="2020-09" db="EMBL/GenBank/DDBJ databases">
        <authorList>
            <person name="Sun Q."/>
            <person name="Kim S."/>
        </authorList>
    </citation>
    <scope>NUCLEOTIDE SEQUENCE</scope>
    <source>
        <strain evidence="8">KCTC 23732</strain>
    </source>
</reference>
<evidence type="ECO:0000313" key="9">
    <source>
        <dbReference type="Proteomes" id="UP000608345"/>
    </source>
</evidence>
<dbReference type="Pfam" id="PF01790">
    <property type="entry name" value="LGT"/>
    <property type="match status" value="1"/>
</dbReference>
<evidence type="ECO:0000256" key="5">
    <source>
        <dbReference type="ARBA" id="ARBA00022989"/>
    </source>
</evidence>
<keyword evidence="6 7" id="KW-0472">Membrane</keyword>
<feature type="transmembrane region" description="Helical" evidence="7">
    <location>
        <begin position="174"/>
        <end position="192"/>
    </location>
</feature>
<dbReference type="GO" id="GO:0008961">
    <property type="term" value="F:phosphatidylglycerol-prolipoprotein diacylglyceryl transferase activity"/>
    <property type="evidence" value="ECO:0007669"/>
    <property type="project" value="UniProtKB-UniRule"/>
</dbReference>
<feature type="transmembrane region" description="Helical" evidence="7">
    <location>
        <begin position="198"/>
        <end position="216"/>
    </location>
</feature>
<keyword evidence="2 7" id="KW-1003">Cell membrane</keyword>
<evidence type="ECO:0000313" key="8">
    <source>
        <dbReference type="EMBL" id="GGW88357.1"/>
    </source>
</evidence>
<reference evidence="8" key="1">
    <citation type="journal article" date="2014" name="Int. J. Syst. Evol. Microbiol.">
        <title>Complete genome sequence of Corynebacterium casei LMG S-19264T (=DSM 44701T), isolated from a smear-ripened cheese.</title>
        <authorList>
            <consortium name="US DOE Joint Genome Institute (JGI-PGF)"/>
            <person name="Walter F."/>
            <person name="Albersmeier A."/>
            <person name="Kalinowski J."/>
            <person name="Ruckert C."/>
        </authorList>
    </citation>
    <scope>NUCLEOTIDE SEQUENCE</scope>
    <source>
        <strain evidence="8">KCTC 23732</strain>
    </source>
</reference>
<evidence type="ECO:0000256" key="6">
    <source>
        <dbReference type="ARBA" id="ARBA00023136"/>
    </source>
</evidence>
<dbReference type="InterPro" id="IPR001640">
    <property type="entry name" value="Lgt"/>
</dbReference>
<dbReference type="EC" id="2.5.1.145" evidence="7"/>
<comment type="function">
    <text evidence="7">Catalyzes the transfer of the diacylglyceryl group from phosphatidylglycerol to the sulfhydryl group of the N-terminal cysteine of a prolipoprotein, the first step in the formation of mature lipoproteins.</text>
</comment>
<feature type="transmembrane region" description="Helical" evidence="7">
    <location>
        <begin position="56"/>
        <end position="76"/>
    </location>
</feature>
<organism evidence="8 9">
    <name type="scientific">Advenella faeciporci</name>
    <dbReference type="NCBI Taxonomy" id="797535"/>
    <lineage>
        <taxon>Bacteria</taxon>
        <taxon>Pseudomonadati</taxon>
        <taxon>Pseudomonadota</taxon>
        <taxon>Betaproteobacteria</taxon>
        <taxon>Burkholderiales</taxon>
        <taxon>Alcaligenaceae</taxon>
    </lineage>
</organism>
<keyword evidence="5 7" id="KW-1133">Transmembrane helix</keyword>
<comment type="similarity">
    <text evidence="1 7">Belongs to the Lgt family.</text>
</comment>
<evidence type="ECO:0000256" key="7">
    <source>
        <dbReference type="HAMAP-Rule" id="MF_01147"/>
    </source>
</evidence>
<feature type="transmembrane region" description="Helical" evidence="7">
    <location>
        <begin position="19"/>
        <end position="36"/>
    </location>
</feature>
<evidence type="ECO:0000256" key="3">
    <source>
        <dbReference type="ARBA" id="ARBA00022679"/>
    </source>
</evidence>
<comment type="subcellular location">
    <subcellularLocation>
        <location evidence="7">Cell membrane</location>
        <topology evidence="7">Multi-pass membrane protein</topology>
    </subcellularLocation>
</comment>
<keyword evidence="4 7" id="KW-0812">Transmembrane</keyword>
<dbReference type="NCBIfam" id="TIGR00544">
    <property type="entry name" value="lgt"/>
    <property type="match status" value="1"/>
</dbReference>
<evidence type="ECO:0000256" key="4">
    <source>
        <dbReference type="ARBA" id="ARBA00022692"/>
    </source>
</evidence>
<dbReference type="PANTHER" id="PTHR30589:SF0">
    <property type="entry name" value="PHOSPHATIDYLGLYCEROL--PROLIPOPROTEIN DIACYLGLYCERYL TRANSFERASE"/>
    <property type="match status" value="1"/>
</dbReference>